<sequence>MVYKELTETSVRFPANFTGKRFVTIIALNHAMESSKPVCSDGITRDTSAPLIRNLTIGHAAWTETVICQKGIPYLLQSNLQKVTLNNTTTCLRICNLTTDTIIVDSLPTDLSASKDQDISNFLCKHLTLYSKETVVYMPNDDIVLNWEVEESGSQIDDFYVGLGLDTTELNAPRLVDYISTDRNTYFRHRHEAIGSEELLYVFIKTVNKAGLSNIVTLGPILIDQTPPQYKYIPRVTIAAETIVFSWQADTFYDDEQTAKLDQISFQFGNTYISNQSL</sequence>
<name>A0A9D4HVF3_DREPO</name>
<reference evidence="1" key="1">
    <citation type="journal article" date="2019" name="bioRxiv">
        <title>The Genome of the Zebra Mussel, Dreissena polymorpha: A Resource for Invasive Species Research.</title>
        <authorList>
            <person name="McCartney M.A."/>
            <person name="Auch B."/>
            <person name="Kono T."/>
            <person name="Mallez S."/>
            <person name="Zhang Y."/>
            <person name="Obille A."/>
            <person name="Becker A."/>
            <person name="Abrahante J.E."/>
            <person name="Garbe J."/>
            <person name="Badalamenti J.P."/>
            <person name="Herman A."/>
            <person name="Mangelson H."/>
            <person name="Liachko I."/>
            <person name="Sullivan S."/>
            <person name="Sone E.D."/>
            <person name="Koren S."/>
            <person name="Silverstein K.A.T."/>
            <person name="Beckman K.B."/>
            <person name="Gohl D.M."/>
        </authorList>
    </citation>
    <scope>NUCLEOTIDE SEQUENCE</scope>
    <source>
        <strain evidence="1">Duluth1</strain>
        <tissue evidence="1">Whole animal</tissue>
    </source>
</reference>
<reference evidence="1" key="2">
    <citation type="submission" date="2020-11" db="EMBL/GenBank/DDBJ databases">
        <authorList>
            <person name="McCartney M.A."/>
            <person name="Auch B."/>
            <person name="Kono T."/>
            <person name="Mallez S."/>
            <person name="Becker A."/>
            <person name="Gohl D.M."/>
            <person name="Silverstein K.A.T."/>
            <person name="Koren S."/>
            <person name="Bechman K.B."/>
            <person name="Herman A."/>
            <person name="Abrahante J.E."/>
            <person name="Garbe J."/>
        </authorList>
    </citation>
    <scope>NUCLEOTIDE SEQUENCE</scope>
    <source>
        <strain evidence="1">Duluth1</strain>
        <tissue evidence="1">Whole animal</tissue>
    </source>
</reference>
<gene>
    <name evidence="1" type="ORF">DPMN_043248</name>
</gene>
<accession>A0A9D4HVF3</accession>
<dbReference type="AlphaFoldDB" id="A0A9D4HVF3"/>
<organism evidence="1 2">
    <name type="scientific">Dreissena polymorpha</name>
    <name type="common">Zebra mussel</name>
    <name type="synonym">Mytilus polymorpha</name>
    <dbReference type="NCBI Taxonomy" id="45954"/>
    <lineage>
        <taxon>Eukaryota</taxon>
        <taxon>Metazoa</taxon>
        <taxon>Spiralia</taxon>
        <taxon>Lophotrochozoa</taxon>
        <taxon>Mollusca</taxon>
        <taxon>Bivalvia</taxon>
        <taxon>Autobranchia</taxon>
        <taxon>Heteroconchia</taxon>
        <taxon>Euheterodonta</taxon>
        <taxon>Imparidentia</taxon>
        <taxon>Neoheterodontei</taxon>
        <taxon>Myida</taxon>
        <taxon>Dreissenoidea</taxon>
        <taxon>Dreissenidae</taxon>
        <taxon>Dreissena</taxon>
    </lineage>
</organism>
<comment type="caution">
    <text evidence="1">The sequence shown here is derived from an EMBL/GenBank/DDBJ whole genome shotgun (WGS) entry which is preliminary data.</text>
</comment>
<dbReference type="Proteomes" id="UP000828390">
    <property type="component" value="Unassembled WGS sequence"/>
</dbReference>
<evidence type="ECO:0000313" key="1">
    <source>
        <dbReference type="EMBL" id="KAH3736675.1"/>
    </source>
</evidence>
<evidence type="ECO:0000313" key="2">
    <source>
        <dbReference type="Proteomes" id="UP000828390"/>
    </source>
</evidence>
<proteinExistence type="predicted"/>
<keyword evidence="2" id="KW-1185">Reference proteome</keyword>
<protein>
    <submittedName>
        <fullName evidence="1">Uncharacterized protein</fullName>
    </submittedName>
</protein>
<dbReference type="EMBL" id="JAIWYP010000011">
    <property type="protein sequence ID" value="KAH3736675.1"/>
    <property type="molecule type" value="Genomic_DNA"/>
</dbReference>